<evidence type="ECO:0000313" key="9">
    <source>
        <dbReference type="Proteomes" id="UP000606974"/>
    </source>
</evidence>
<evidence type="ECO:0000256" key="1">
    <source>
        <dbReference type="ARBA" id="ARBA00004141"/>
    </source>
</evidence>
<keyword evidence="3 6" id="KW-1133">Transmembrane helix</keyword>
<evidence type="ECO:0000313" key="8">
    <source>
        <dbReference type="EMBL" id="KAF7508335.1"/>
    </source>
</evidence>
<evidence type="ECO:0000256" key="6">
    <source>
        <dbReference type="SAM" id="Phobius"/>
    </source>
</evidence>
<dbReference type="GO" id="GO:0016020">
    <property type="term" value="C:membrane"/>
    <property type="evidence" value="ECO:0007669"/>
    <property type="project" value="UniProtKB-SubCell"/>
</dbReference>
<proteinExistence type="inferred from homology"/>
<keyword evidence="4 6" id="KW-0472">Membrane</keyword>
<feature type="transmembrane region" description="Helical" evidence="6">
    <location>
        <begin position="226"/>
        <end position="246"/>
    </location>
</feature>
<dbReference type="PANTHER" id="PTHR33048:SF47">
    <property type="entry name" value="INTEGRAL MEMBRANE PROTEIN-RELATED"/>
    <property type="match status" value="1"/>
</dbReference>
<protein>
    <recommendedName>
        <fullName evidence="7">Rhodopsin domain-containing protein</fullName>
    </recommendedName>
</protein>
<gene>
    <name evidence="8" type="ORF">GJ744_009326</name>
</gene>
<dbReference type="EMBL" id="JAACFV010000055">
    <property type="protein sequence ID" value="KAF7508335.1"/>
    <property type="molecule type" value="Genomic_DNA"/>
</dbReference>
<evidence type="ECO:0000256" key="3">
    <source>
        <dbReference type="ARBA" id="ARBA00022989"/>
    </source>
</evidence>
<dbReference type="AlphaFoldDB" id="A0A8H7AFT7"/>
<dbReference type="Pfam" id="PF20684">
    <property type="entry name" value="Fung_rhodopsin"/>
    <property type="match status" value="1"/>
</dbReference>
<comment type="subcellular location">
    <subcellularLocation>
        <location evidence="1">Membrane</location>
        <topology evidence="1">Multi-pass membrane protein</topology>
    </subcellularLocation>
</comment>
<feature type="domain" description="Rhodopsin" evidence="7">
    <location>
        <begin position="51"/>
        <end position="288"/>
    </location>
</feature>
<feature type="transmembrane region" description="Helical" evidence="6">
    <location>
        <begin position="67"/>
        <end position="87"/>
    </location>
</feature>
<feature type="transmembrane region" description="Helical" evidence="6">
    <location>
        <begin position="189"/>
        <end position="214"/>
    </location>
</feature>
<name>A0A8H7AFT7_9EURO</name>
<accession>A0A8H7AFT7</accession>
<keyword evidence="2 6" id="KW-0812">Transmembrane</keyword>
<evidence type="ECO:0000256" key="2">
    <source>
        <dbReference type="ARBA" id="ARBA00022692"/>
    </source>
</evidence>
<dbReference type="InterPro" id="IPR049326">
    <property type="entry name" value="Rhodopsin_dom_fungi"/>
</dbReference>
<organism evidence="8 9">
    <name type="scientific">Endocarpon pusillum</name>
    <dbReference type="NCBI Taxonomy" id="364733"/>
    <lineage>
        <taxon>Eukaryota</taxon>
        <taxon>Fungi</taxon>
        <taxon>Dikarya</taxon>
        <taxon>Ascomycota</taxon>
        <taxon>Pezizomycotina</taxon>
        <taxon>Eurotiomycetes</taxon>
        <taxon>Chaetothyriomycetidae</taxon>
        <taxon>Verrucariales</taxon>
        <taxon>Verrucariaceae</taxon>
        <taxon>Endocarpon</taxon>
    </lineage>
</organism>
<comment type="similarity">
    <text evidence="5">Belongs to the SAT4 family.</text>
</comment>
<feature type="transmembrane region" description="Helical" evidence="6">
    <location>
        <begin position="116"/>
        <end position="138"/>
    </location>
</feature>
<dbReference type="Proteomes" id="UP000606974">
    <property type="component" value="Unassembled WGS sequence"/>
</dbReference>
<sequence length="360" mass="40003">MDPAVLAATPAGTPPPGVVPDFANAEKYGMHWWIVGVVVASIIVSTIVVALRLFARVVIIKTVDWSDYLTILGWIFTMCFMGGSLGIDDKRRGRHQWDMSLQDYLQTTELENISSMVYCIGIMFSKLAILFLFMKVLVPVHEGLIYWVNLTLIWTNAAFYLGGVGGLICRCIPRAKISQPWLPGRCTNVYLAFLLSGYWNVMSDFFILAFPMWAIWRLQMPLKRKFGVTFVFAVGFFALLCSIMRLHATSQIPNNSDLVWIIGKVAMWSSAEMCTVLLCGCFPFLPKLVCSSEDSALGTPARTSVENLNGSICNKAISKPSLGTISEVEDTSSGEVGHELPQLMATWKSPNKRDDIYSPV</sequence>
<evidence type="ECO:0000256" key="5">
    <source>
        <dbReference type="ARBA" id="ARBA00038359"/>
    </source>
</evidence>
<feature type="transmembrane region" description="Helical" evidence="6">
    <location>
        <begin position="144"/>
        <end position="168"/>
    </location>
</feature>
<dbReference type="OrthoDB" id="10017208at2759"/>
<evidence type="ECO:0000259" key="7">
    <source>
        <dbReference type="Pfam" id="PF20684"/>
    </source>
</evidence>
<comment type="caution">
    <text evidence="8">The sequence shown here is derived from an EMBL/GenBank/DDBJ whole genome shotgun (WGS) entry which is preliminary data.</text>
</comment>
<dbReference type="InterPro" id="IPR052337">
    <property type="entry name" value="SAT4-like"/>
</dbReference>
<dbReference type="PANTHER" id="PTHR33048">
    <property type="entry name" value="PTH11-LIKE INTEGRAL MEMBRANE PROTEIN (AFU_ORTHOLOGUE AFUA_5G11245)"/>
    <property type="match status" value="1"/>
</dbReference>
<evidence type="ECO:0000256" key="4">
    <source>
        <dbReference type="ARBA" id="ARBA00023136"/>
    </source>
</evidence>
<feature type="transmembrane region" description="Helical" evidence="6">
    <location>
        <begin position="32"/>
        <end position="55"/>
    </location>
</feature>
<keyword evidence="9" id="KW-1185">Reference proteome</keyword>
<reference evidence="8" key="1">
    <citation type="submission" date="2020-02" db="EMBL/GenBank/DDBJ databases">
        <authorList>
            <person name="Palmer J.M."/>
        </authorList>
    </citation>
    <scope>NUCLEOTIDE SEQUENCE</scope>
    <source>
        <strain evidence="8">EPUS1.4</strain>
        <tissue evidence="8">Thallus</tissue>
    </source>
</reference>